<dbReference type="InterPro" id="IPR036400">
    <property type="entry name" value="Cyt_B5-like_heme/steroid_sf"/>
</dbReference>
<organism evidence="3 4">
    <name type="scientific">Paenisporosarcina macmurdoensis</name>
    <dbReference type="NCBI Taxonomy" id="212659"/>
    <lineage>
        <taxon>Bacteria</taxon>
        <taxon>Bacillati</taxon>
        <taxon>Bacillota</taxon>
        <taxon>Bacilli</taxon>
        <taxon>Bacillales</taxon>
        <taxon>Caryophanaceae</taxon>
        <taxon>Paenisporosarcina</taxon>
    </lineage>
</organism>
<dbReference type="RefSeq" id="WP_377734195.1">
    <property type="nucleotide sequence ID" value="NZ_JBHSRI010000018.1"/>
</dbReference>
<evidence type="ECO:0000313" key="3">
    <source>
        <dbReference type="EMBL" id="MFC6039977.1"/>
    </source>
</evidence>
<proteinExistence type="predicted"/>
<feature type="domain" description="Cytochrome b5 heme-binding" evidence="2">
    <location>
        <begin position="103"/>
        <end position="175"/>
    </location>
</feature>
<dbReference type="SUPFAM" id="SSF55856">
    <property type="entry name" value="Cytochrome b5-like heme/steroid binding domain"/>
    <property type="match status" value="1"/>
</dbReference>
<keyword evidence="4" id="KW-1185">Reference proteome</keyword>
<sequence length="175" mass="19461">MQNIALLRLQITNLVTQARHDIFTLSNQDDPSMKQQILQRLWETMSSIHFLSELLANQAMTTMSLPPTQQQLPVDLRNTNQQQISPNTPSPNQTSQQTNQRTFSIEELANYDGKNGRAAYVAVDDIVYDVTNNRAWAAASHFGLTAGKEYSGEFASCHAGQQSILDTLPVVGRLG</sequence>
<reference evidence="4" key="1">
    <citation type="journal article" date="2019" name="Int. J. Syst. Evol. Microbiol.">
        <title>The Global Catalogue of Microorganisms (GCM) 10K type strain sequencing project: providing services to taxonomists for standard genome sequencing and annotation.</title>
        <authorList>
            <consortium name="The Broad Institute Genomics Platform"/>
            <consortium name="The Broad Institute Genome Sequencing Center for Infectious Disease"/>
            <person name="Wu L."/>
            <person name="Ma J."/>
        </authorList>
    </citation>
    <scope>NUCLEOTIDE SEQUENCE [LARGE SCALE GENOMIC DNA]</scope>
    <source>
        <strain evidence="4">CCUG 54527</strain>
    </source>
</reference>
<evidence type="ECO:0000259" key="2">
    <source>
        <dbReference type="SMART" id="SM01117"/>
    </source>
</evidence>
<dbReference type="Proteomes" id="UP001596170">
    <property type="component" value="Unassembled WGS sequence"/>
</dbReference>
<dbReference type="Gene3D" id="3.10.120.10">
    <property type="entry name" value="Cytochrome b5-like heme/steroid binding domain"/>
    <property type="match status" value="1"/>
</dbReference>
<evidence type="ECO:0000256" key="1">
    <source>
        <dbReference type="SAM" id="MobiDB-lite"/>
    </source>
</evidence>
<gene>
    <name evidence="3" type="ORF">ACFPYN_11145</name>
</gene>
<name>A0ABW1L9X0_9BACL</name>
<evidence type="ECO:0000313" key="4">
    <source>
        <dbReference type="Proteomes" id="UP001596170"/>
    </source>
</evidence>
<dbReference type="EMBL" id="JBHSRI010000018">
    <property type="protein sequence ID" value="MFC6039977.1"/>
    <property type="molecule type" value="Genomic_DNA"/>
</dbReference>
<comment type="caution">
    <text evidence="3">The sequence shown here is derived from an EMBL/GenBank/DDBJ whole genome shotgun (WGS) entry which is preliminary data.</text>
</comment>
<dbReference type="InterPro" id="IPR001199">
    <property type="entry name" value="Cyt_B5-like_heme/steroid-bd"/>
</dbReference>
<dbReference type="Pfam" id="PF00173">
    <property type="entry name" value="Cyt-b5"/>
    <property type="match status" value="1"/>
</dbReference>
<protein>
    <submittedName>
        <fullName evidence="3">Cytochrome b5 domain-containing protein</fullName>
    </submittedName>
</protein>
<accession>A0ABW1L9X0</accession>
<feature type="region of interest" description="Disordered" evidence="1">
    <location>
        <begin position="80"/>
        <end position="99"/>
    </location>
</feature>
<dbReference type="SMART" id="SM01117">
    <property type="entry name" value="Cyt-b5"/>
    <property type="match status" value="1"/>
</dbReference>